<feature type="domain" description="Cell envelope-related transcriptional attenuator" evidence="4">
    <location>
        <begin position="95"/>
        <end position="243"/>
    </location>
</feature>
<accession>A0A0R1HKA1</accession>
<comment type="caution">
    <text evidence="5">The sequence shown here is derived from an EMBL/GenBank/DDBJ whole genome shotgun (WGS) entry which is preliminary data.</text>
</comment>
<feature type="transmembrane region" description="Helical" evidence="3">
    <location>
        <begin position="27"/>
        <end position="48"/>
    </location>
</feature>
<dbReference type="EMBL" id="AZCX01000012">
    <property type="protein sequence ID" value="KRK47085.1"/>
    <property type="molecule type" value="Genomic_DNA"/>
</dbReference>
<dbReference type="PATRIC" id="fig|1302272.5.peg.703"/>
<reference evidence="5 6" key="1">
    <citation type="journal article" date="2015" name="Genome Announc.">
        <title>Expanding the biotechnology potential of lactobacilli through comparative genomics of 213 strains and associated genera.</title>
        <authorList>
            <person name="Sun Z."/>
            <person name="Harris H.M."/>
            <person name="McCann A."/>
            <person name="Guo C."/>
            <person name="Argimon S."/>
            <person name="Zhang W."/>
            <person name="Yang X."/>
            <person name="Jeffery I.B."/>
            <person name="Cooney J.C."/>
            <person name="Kagawa T.F."/>
            <person name="Liu W."/>
            <person name="Song Y."/>
            <person name="Salvetti E."/>
            <person name="Wrobel A."/>
            <person name="Rasinkangas P."/>
            <person name="Parkhill J."/>
            <person name="Rea M.C."/>
            <person name="O'Sullivan O."/>
            <person name="Ritari J."/>
            <person name="Douillard F.P."/>
            <person name="Paul Ross R."/>
            <person name="Yang R."/>
            <person name="Briner A.E."/>
            <person name="Felis G.E."/>
            <person name="de Vos W.M."/>
            <person name="Barrangou R."/>
            <person name="Klaenhammer T.R."/>
            <person name="Caufield P.W."/>
            <person name="Cui Y."/>
            <person name="Zhang H."/>
            <person name="O'Toole P.W."/>
        </authorList>
    </citation>
    <scope>NUCLEOTIDE SEQUENCE [LARGE SCALE GENOMIC DNA]</scope>
    <source>
        <strain evidence="5 6">JCM 15530</strain>
    </source>
</reference>
<dbReference type="Gene3D" id="3.40.630.190">
    <property type="entry name" value="LCP protein"/>
    <property type="match status" value="1"/>
</dbReference>
<evidence type="ECO:0000313" key="6">
    <source>
        <dbReference type="Proteomes" id="UP000050911"/>
    </source>
</evidence>
<dbReference type="PANTHER" id="PTHR33392:SF6">
    <property type="entry name" value="POLYISOPRENYL-TEICHOIC ACID--PEPTIDOGLYCAN TEICHOIC ACID TRANSFERASE TAGU"/>
    <property type="match status" value="1"/>
</dbReference>
<name>A0A0R1HKA1_9LACO</name>
<dbReference type="STRING" id="1302272.FC96_GL000705"/>
<dbReference type="NCBIfam" id="TIGR00350">
    <property type="entry name" value="lytR_cpsA_psr"/>
    <property type="match status" value="1"/>
</dbReference>
<sequence>MKDELPTRTDRHKKPEKHGKRGSRIRLIIMAVIVLILIGGGVFAAQTYGKLKHNFSKSYSGVGSTTQTTVKAGQPISVLLMGTDTGALGRKDKGRTDTMIVVTINPKSNKTTMVSIPRDTMVNLRSGQNSNAGVEKINAAYTVDGAGGAIKTVENLINVPINYYAIMNMGGLEKIVDAIGGIDVTVPFSWSDSHTHMSFTKGKAHLNGKRALGFARMRYEDPQGDYGRQKRQQQVITAIAKKVLASKSPSEYEKLMSLVADNLRTNLTFDDLVGLAAHDNEAIQNLKKSSLQGTGAYIGDEAFQVTSTKELNRVSALLRGQLGLKKVTLNNFNTRQNKQNVAAGFDFSDGYNPTYNLYGGASVGASGQSKTAQ</sequence>
<dbReference type="RefSeq" id="WP_056943066.1">
    <property type="nucleotide sequence ID" value="NZ_AZCX01000012.1"/>
</dbReference>
<dbReference type="Pfam" id="PF03816">
    <property type="entry name" value="LytR_cpsA_psr"/>
    <property type="match status" value="1"/>
</dbReference>
<dbReference type="InterPro" id="IPR004474">
    <property type="entry name" value="LytR_CpsA_psr"/>
</dbReference>
<dbReference type="OrthoDB" id="27330at2"/>
<protein>
    <submittedName>
        <fullName evidence="5">Transcriptional regulator</fullName>
    </submittedName>
</protein>
<proteinExistence type="inferred from homology"/>
<keyword evidence="3" id="KW-0472">Membrane</keyword>
<keyword evidence="3" id="KW-0812">Transmembrane</keyword>
<evidence type="ECO:0000256" key="3">
    <source>
        <dbReference type="SAM" id="Phobius"/>
    </source>
</evidence>
<organism evidence="5 6">
    <name type="scientific">Secundilactobacillus kimchicus JCM 15530</name>
    <dbReference type="NCBI Taxonomy" id="1302272"/>
    <lineage>
        <taxon>Bacteria</taxon>
        <taxon>Bacillati</taxon>
        <taxon>Bacillota</taxon>
        <taxon>Bacilli</taxon>
        <taxon>Lactobacillales</taxon>
        <taxon>Lactobacillaceae</taxon>
        <taxon>Secundilactobacillus</taxon>
    </lineage>
</organism>
<comment type="similarity">
    <text evidence="1">Belongs to the LytR/CpsA/Psr (LCP) family.</text>
</comment>
<dbReference type="Proteomes" id="UP000050911">
    <property type="component" value="Unassembled WGS sequence"/>
</dbReference>
<keyword evidence="6" id="KW-1185">Reference proteome</keyword>
<evidence type="ECO:0000313" key="5">
    <source>
        <dbReference type="EMBL" id="KRK47085.1"/>
    </source>
</evidence>
<dbReference type="InterPro" id="IPR050922">
    <property type="entry name" value="LytR/CpsA/Psr_CW_biosynth"/>
</dbReference>
<gene>
    <name evidence="5" type="ORF">FC96_GL000705</name>
</gene>
<feature type="compositionally biased region" description="Basic residues" evidence="2">
    <location>
        <begin position="10"/>
        <end position="21"/>
    </location>
</feature>
<dbReference type="PANTHER" id="PTHR33392">
    <property type="entry name" value="POLYISOPRENYL-TEICHOIC ACID--PEPTIDOGLYCAN TEICHOIC ACID TRANSFERASE TAGU"/>
    <property type="match status" value="1"/>
</dbReference>
<keyword evidence="3" id="KW-1133">Transmembrane helix</keyword>
<evidence type="ECO:0000256" key="2">
    <source>
        <dbReference type="SAM" id="MobiDB-lite"/>
    </source>
</evidence>
<dbReference type="AlphaFoldDB" id="A0A0R1HKA1"/>
<evidence type="ECO:0000256" key="1">
    <source>
        <dbReference type="ARBA" id="ARBA00006068"/>
    </source>
</evidence>
<feature type="region of interest" description="Disordered" evidence="2">
    <location>
        <begin position="1"/>
        <end position="21"/>
    </location>
</feature>
<evidence type="ECO:0000259" key="4">
    <source>
        <dbReference type="Pfam" id="PF03816"/>
    </source>
</evidence>